<evidence type="ECO:0000256" key="2">
    <source>
        <dbReference type="SAM" id="Phobius"/>
    </source>
</evidence>
<name>A0ABN2X4J0_9MICO</name>
<dbReference type="Proteomes" id="UP001500984">
    <property type="component" value="Unassembled WGS sequence"/>
</dbReference>
<keyword evidence="4" id="KW-1185">Reference proteome</keyword>
<keyword evidence="2" id="KW-0472">Membrane</keyword>
<dbReference type="RefSeq" id="WP_291795791.1">
    <property type="nucleotide sequence ID" value="NZ_BAAAPZ010000017.1"/>
</dbReference>
<accession>A0ABN2X4J0</accession>
<organism evidence="3 4">
    <name type="scientific">Brevibacterium salitolerans</name>
    <dbReference type="NCBI Taxonomy" id="1403566"/>
    <lineage>
        <taxon>Bacteria</taxon>
        <taxon>Bacillati</taxon>
        <taxon>Actinomycetota</taxon>
        <taxon>Actinomycetes</taxon>
        <taxon>Micrococcales</taxon>
        <taxon>Brevibacteriaceae</taxon>
        <taxon>Brevibacterium</taxon>
    </lineage>
</organism>
<evidence type="ECO:0008006" key="5">
    <source>
        <dbReference type="Google" id="ProtNLM"/>
    </source>
</evidence>
<gene>
    <name evidence="3" type="ORF">GCM10009823_29460</name>
</gene>
<feature type="transmembrane region" description="Helical" evidence="2">
    <location>
        <begin position="117"/>
        <end position="137"/>
    </location>
</feature>
<proteinExistence type="predicted"/>
<feature type="transmembrane region" description="Helical" evidence="2">
    <location>
        <begin position="204"/>
        <end position="221"/>
    </location>
</feature>
<reference evidence="3 4" key="1">
    <citation type="journal article" date="2019" name="Int. J. Syst. Evol. Microbiol.">
        <title>The Global Catalogue of Microorganisms (GCM) 10K type strain sequencing project: providing services to taxonomists for standard genome sequencing and annotation.</title>
        <authorList>
            <consortium name="The Broad Institute Genomics Platform"/>
            <consortium name="The Broad Institute Genome Sequencing Center for Infectious Disease"/>
            <person name="Wu L."/>
            <person name="Ma J."/>
        </authorList>
    </citation>
    <scope>NUCLEOTIDE SEQUENCE [LARGE SCALE GENOMIC DNA]</scope>
    <source>
        <strain evidence="3 4">JCM 15900</strain>
    </source>
</reference>
<dbReference type="EMBL" id="BAAAPZ010000017">
    <property type="protein sequence ID" value="GAA2104640.1"/>
    <property type="molecule type" value="Genomic_DNA"/>
</dbReference>
<feature type="transmembrane region" description="Helical" evidence="2">
    <location>
        <begin position="173"/>
        <end position="197"/>
    </location>
</feature>
<evidence type="ECO:0000256" key="1">
    <source>
        <dbReference type="SAM" id="MobiDB-lite"/>
    </source>
</evidence>
<evidence type="ECO:0000313" key="4">
    <source>
        <dbReference type="Proteomes" id="UP001500984"/>
    </source>
</evidence>
<sequence length="271" mass="28203">MDRGRTAAAGGAQHLQGAAAKAAGAAREGWQQRDAIRENAADRARRWTDSGASAADAVFTRAAEHSSAAAARGQQVVDTAAAHSTAAWERSQEAYRAASSVPVDAQGRPLRPWEVRAAAILGLVAPLFVVAAIIMMATTSGRTLRMLGFLLQSAGSTTEAEALTTAGEVSSGLAQVILAVGITMGVVVIAAFALYAWRVLAGRGRARWIALAALVLAFFLVTPLSPILMTCFLLLGTASVVCAFLPRASAWFARHRTFAGPQSTPHSAPLT</sequence>
<evidence type="ECO:0000313" key="3">
    <source>
        <dbReference type="EMBL" id="GAA2104640.1"/>
    </source>
</evidence>
<feature type="region of interest" description="Disordered" evidence="1">
    <location>
        <begin position="1"/>
        <end position="48"/>
    </location>
</feature>
<comment type="caution">
    <text evidence="3">The sequence shown here is derived from an EMBL/GenBank/DDBJ whole genome shotgun (WGS) entry which is preliminary data.</text>
</comment>
<keyword evidence="2" id="KW-1133">Transmembrane helix</keyword>
<feature type="compositionally biased region" description="Low complexity" evidence="1">
    <location>
        <begin position="7"/>
        <end position="26"/>
    </location>
</feature>
<protein>
    <recommendedName>
        <fullName evidence="5">DUF4064 domain-containing protein</fullName>
    </recommendedName>
</protein>
<keyword evidence="2" id="KW-0812">Transmembrane</keyword>
<feature type="compositionally biased region" description="Basic and acidic residues" evidence="1">
    <location>
        <begin position="30"/>
        <end position="48"/>
    </location>
</feature>